<dbReference type="EMBL" id="CADCVQ010000063">
    <property type="protein sequence ID" value="CAA9491068.1"/>
    <property type="molecule type" value="Genomic_DNA"/>
</dbReference>
<dbReference type="AlphaFoldDB" id="A0A6J4SGF6"/>
<name>A0A6J4SGF6_9ACTN</name>
<gene>
    <name evidence="1" type="ORF">AVDCRST_MAG67-1379</name>
</gene>
<accession>A0A6J4SGF6</accession>
<organism evidence="1">
    <name type="scientific">uncultured Solirubrobacteraceae bacterium</name>
    <dbReference type="NCBI Taxonomy" id="1162706"/>
    <lineage>
        <taxon>Bacteria</taxon>
        <taxon>Bacillati</taxon>
        <taxon>Actinomycetota</taxon>
        <taxon>Thermoleophilia</taxon>
        <taxon>Solirubrobacterales</taxon>
        <taxon>Solirubrobacteraceae</taxon>
        <taxon>environmental samples</taxon>
    </lineage>
</organism>
<sequence length="119" mass="12830">MIADARPVRVGGAAARVLPDEVVKWEEPWLAGEADLLEDGTDDLAKTLEGLLGLPHVDDTKTVVGRTCSVEEDSAARPVVERVEAPTIGETRRDLVVLLLGPAWAVVHHQDRHLDLLAG</sequence>
<proteinExistence type="predicted"/>
<evidence type="ECO:0000313" key="1">
    <source>
        <dbReference type="EMBL" id="CAA9491068.1"/>
    </source>
</evidence>
<reference evidence="1" key="1">
    <citation type="submission" date="2020-02" db="EMBL/GenBank/DDBJ databases">
        <authorList>
            <person name="Meier V. D."/>
        </authorList>
    </citation>
    <scope>NUCLEOTIDE SEQUENCE</scope>
    <source>
        <strain evidence="1">AVDCRST_MAG67</strain>
    </source>
</reference>
<protein>
    <submittedName>
        <fullName evidence="1">Uncharacterized protein</fullName>
    </submittedName>
</protein>